<evidence type="ECO:0000313" key="6">
    <source>
        <dbReference type="EMBL" id="MBC3908866.1"/>
    </source>
</evidence>
<keyword evidence="4" id="KW-1003">Cell membrane</keyword>
<feature type="transmembrane region" description="Helical" evidence="4">
    <location>
        <begin position="371"/>
        <end position="392"/>
    </location>
</feature>
<feature type="transmembrane region" description="Helical" evidence="4">
    <location>
        <begin position="179"/>
        <end position="204"/>
    </location>
</feature>
<dbReference type="Proteomes" id="UP000646911">
    <property type="component" value="Unassembled WGS sequence"/>
</dbReference>
<evidence type="ECO:0000256" key="4">
    <source>
        <dbReference type="HAMAP-Rule" id="MF_02091"/>
    </source>
</evidence>
<accession>A0ABR6ZC16</accession>
<feature type="transmembrane region" description="Helical" evidence="4">
    <location>
        <begin position="151"/>
        <end position="173"/>
    </location>
</feature>
<dbReference type="CDD" id="cd17489">
    <property type="entry name" value="MFS_YfcJ_like"/>
    <property type="match status" value="1"/>
</dbReference>
<feature type="transmembrane region" description="Helical" evidence="4">
    <location>
        <begin position="122"/>
        <end position="144"/>
    </location>
</feature>
<reference evidence="6 7" key="1">
    <citation type="submission" date="2020-08" db="EMBL/GenBank/DDBJ databases">
        <title>Novel species isolated from subtropical streams in China.</title>
        <authorList>
            <person name="Lu H."/>
        </authorList>
    </citation>
    <scope>NUCLEOTIDE SEQUENCE [LARGE SCALE GENOMIC DNA]</scope>
    <source>
        <strain evidence="6 7">NL8W</strain>
    </source>
</reference>
<feature type="transmembrane region" description="Helical" evidence="4">
    <location>
        <begin position="85"/>
        <end position="102"/>
    </location>
</feature>
<sequence length="398" mass="40784">MQAENAKNATTGANVILKLLPLSLVVFIGFLTMGMQLPVLPLYLHDNLGMSTLVIGTVIGAQFVVALLSRAWAGNFADSRGAKRAVVIGLVIIASSGLAYIASLPFVSVPVTSVWILLSGRVLLAIGESLVVTGALGWGIGLVGPQNAGKVMVWVGIALYGAMALGAPAGVALNAHWGFAGIAVSTICIPFLALLIALTITAIPPMGSSRMPFYKVLGMVVIPGMGLALASIGFGVITAFVALLFAARGWGNSSMAFTSFGLAFIAARIFFGHLPDKLGGARVALVSVIIEAAGLLLIWWADTATMTYLGIACTGFGYSLAFPGFGVEATRRAPPQSRSVAMGAYVAFLDISLGIASPLAGVIAGRWGVNMVFLAGGVAVGLSMLVAMRLLGKTSGTA</sequence>
<dbReference type="InterPro" id="IPR020846">
    <property type="entry name" value="MFS_dom"/>
</dbReference>
<keyword evidence="1 4" id="KW-0812">Transmembrane</keyword>
<feature type="transmembrane region" description="Helical" evidence="4">
    <location>
        <begin position="53"/>
        <end position="73"/>
    </location>
</feature>
<dbReference type="Gene3D" id="1.20.1250.20">
    <property type="entry name" value="MFS general substrate transporter like domains"/>
    <property type="match status" value="1"/>
</dbReference>
<keyword evidence="7" id="KW-1185">Reference proteome</keyword>
<dbReference type="PANTHER" id="PTHR23531">
    <property type="entry name" value="QUINOLENE RESISTANCE PROTEIN NORA"/>
    <property type="match status" value="1"/>
</dbReference>
<dbReference type="PANTHER" id="PTHR23531:SF1">
    <property type="entry name" value="QUINOLENE RESISTANCE PROTEIN NORA"/>
    <property type="match status" value="1"/>
</dbReference>
<feature type="domain" description="Major facilitator superfamily (MFS) profile" evidence="5">
    <location>
        <begin position="212"/>
        <end position="398"/>
    </location>
</feature>
<dbReference type="NCBIfam" id="NF003477">
    <property type="entry name" value="PRK05122.1"/>
    <property type="match status" value="1"/>
</dbReference>
<feature type="transmembrane region" description="Helical" evidence="4">
    <location>
        <begin position="216"/>
        <end position="247"/>
    </location>
</feature>
<feature type="transmembrane region" description="Helical" evidence="4">
    <location>
        <begin position="339"/>
        <end position="365"/>
    </location>
</feature>
<evidence type="ECO:0000256" key="2">
    <source>
        <dbReference type="ARBA" id="ARBA00022989"/>
    </source>
</evidence>
<feature type="transmembrane region" description="Helical" evidence="4">
    <location>
        <begin position="307"/>
        <end position="327"/>
    </location>
</feature>
<dbReference type="HAMAP" id="MF_02091">
    <property type="entry name" value="MFS_YfcJ"/>
    <property type="match status" value="1"/>
</dbReference>
<keyword evidence="3 4" id="KW-0472">Membrane</keyword>
<name>A0ABR6ZC16_9BURK</name>
<protein>
    <recommendedName>
        <fullName evidence="4">Uncharacterized MFS-type transporter H8L47_15010</fullName>
    </recommendedName>
</protein>
<evidence type="ECO:0000256" key="1">
    <source>
        <dbReference type="ARBA" id="ARBA00022692"/>
    </source>
</evidence>
<evidence type="ECO:0000259" key="5">
    <source>
        <dbReference type="PROSITE" id="PS50850"/>
    </source>
</evidence>
<dbReference type="EMBL" id="JACOFX010000007">
    <property type="protein sequence ID" value="MBC3908866.1"/>
    <property type="molecule type" value="Genomic_DNA"/>
</dbReference>
<dbReference type="InterPro" id="IPR011701">
    <property type="entry name" value="MFS"/>
</dbReference>
<evidence type="ECO:0000256" key="3">
    <source>
        <dbReference type="ARBA" id="ARBA00023136"/>
    </source>
</evidence>
<feature type="transmembrane region" description="Helical" evidence="4">
    <location>
        <begin position="253"/>
        <end position="271"/>
    </location>
</feature>
<dbReference type="InterPro" id="IPR036259">
    <property type="entry name" value="MFS_trans_sf"/>
</dbReference>
<evidence type="ECO:0000313" key="7">
    <source>
        <dbReference type="Proteomes" id="UP000646911"/>
    </source>
</evidence>
<keyword evidence="4" id="KW-0997">Cell inner membrane</keyword>
<comment type="subcellular location">
    <subcellularLocation>
        <location evidence="4">Cell inner membrane</location>
        <topology evidence="4">Multi-pass membrane protein</topology>
    </subcellularLocation>
</comment>
<dbReference type="InterPro" id="IPR052714">
    <property type="entry name" value="MFS_Exporter"/>
</dbReference>
<keyword evidence="4" id="KW-0813">Transport</keyword>
<dbReference type="NCBIfam" id="NF009048">
    <property type="entry name" value="PRK12382.1"/>
    <property type="match status" value="1"/>
</dbReference>
<dbReference type="Pfam" id="PF07690">
    <property type="entry name" value="MFS_1"/>
    <property type="match status" value="1"/>
</dbReference>
<comment type="caution">
    <text evidence="6">The sequence shown here is derived from an EMBL/GenBank/DDBJ whole genome shotgun (WGS) entry which is preliminary data.</text>
</comment>
<organism evidence="6 7">
    <name type="scientific">Undibacterium umbellatum</name>
    <dbReference type="NCBI Taxonomy" id="2762300"/>
    <lineage>
        <taxon>Bacteria</taxon>
        <taxon>Pseudomonadati</taxon>
        <taxon>Pseudomonadota</taxon>
        <taxon>Betaproteobacteria</taxon>
        <taxon>Burkholderiales</taxon>
        <taxon>Oxalobacteraceae</taxon>
        <taxon>Undibacterium</taxon>
    </lineage>
</organism>
<proteinExistence type="inferred from homology"/>
<comment type="similarity">
    <text evidence="4">Belongs to the major facilitator superfamily. YfcJ family.</text>
</comment>
<dbReference type="SUPFAM" id="SSF103473">
    <property type="entry name" value="MFS general substrate transporter"/>
    <property type="match status" value="1"/>
</dbReference>
<dbReference type="InterPro" id="IPR037541">
    <property type="entry name" value="MFS_YfcJ"/>
</dbReference>
<dbReference type="PROSITE" id="PS50850">
    <property type="entry name" value="MFS"/>
    <property type="match status" value="1"/>
</dbReference>
<keyword evidence="2 4" id="KW-1133">Transmembrane helix</keyword>
<gene>
    <name evidence="6" type="ORF">H8L47_15010</name>
</gene>
<feature type="transmembrane region" description="Helical" evidence="4">
    <location>
        <begin position="12"/>
        <end position="33"/>
    </location>
</feature>
<feature type="transmembrane region" description="Helical" evidence="4">
    <location>
        <begin position="283"/>
        <end position="301"/>
    </location>
</feature>